<accession>W5T3R0</accession>
<feature type="non-terminal residue" evidence="1">
    <location>
        <position position="73"/>
    </location>
</feature>
<sequence>MDIYKLPMFKEMQRDYKREFGIDILKYIKFKEVEVDFKGFESKYLTKKQLEVIRIIEINNQSKIILSGGIASG</sequence>
<dbReference type="EMBL" id="CP005798">
    <property type="protein sequence ID" value="AHH11931.1"/>
    <property type="molecule type" value="Genomic_DNA"/>
</dbReference>
<gene>
    <name evidence="1" type="ORF">BCO_0010600</name>
</gene>
<proteinExistence type="predicted"/>
<protein>
    <submittedName>
        <fullName evidence="1">Putative terminase-like family protein</fullName>
    </submittedName>
</protein>
<geneLocation type="plasmid" evidence="1">
    <name>unnamed</name>
</geneLocation>
<name>W5T3R0_9SPIR</name>
<dbReference type="AlphaFoldDB" id="W5T3R0"/>
<dbReference type="HOGENOM" id="CLU_185034_1_0_12"/>
<keyword evidence="1" id="KW-0614">Plasmid</keyword>
<organism evidence="1">
    <name type="scientific">Borrelia coriaceae ATCC 43381</name>
    <dbReference type="NCBI Taxonomy" id="1408429"/>
    <lineage>
        <taxon>Bacteria</taxon>
        <taxon>Pseudomonadati</taxon>
        <taxon>Spirochaetota</taxon>
        <taxon>Spirochaetia</taxon>
        <taxon>Spirochaetales</taxon>
        <taxon>Borreliaceae</taxon>
        <taxon>Borrelia</taxon>
    </lineage>
</organism>
<reference evidence="1" key="1">
    <citation type="submission" date="2013-04" db="EMBL/GenBank/DDBJ databases">
        <title>Comparative Genomics of Relapsing Fever Spirochetes.</title>
        <authorList>
            <person name="Schwan T.G."/>
            <person name="Raffel S.J."/>
            <person name="Porcella S.F."/>
            <person name="Martens C.A."/>
            <person name="Bruno D.P."/>
            <person name="Ricklefs S.M."/>
            <person name="Barbian K.B."/>
        </authorList>
    </citation>
    <scope>NUCLEOTIDE SEQUENCE</scope>
    <source>
        <strain evidence="1">Co53</strain>
        <plasmid evidence="1">unnamed</plasmid>
    </source>
</reference>
<evidence type="ECO:0000313" key="1">
    <source>
        <dbReference type="EMBL" id="AHH11931.1"/>
    </source>
</evidence>